<dbReference type="PROSITE" id="PS51296">
    <property type="entry name" value="RIESKE"/>
    <property type="match status" value="1"/>
</dbReference>
<dbReference type="Gene3D" id="2.102.10.10">
    <property type="entry name" value="Rieske [2Fe-2S] iron-sulphur domain"/>
    <property type="match status" value="1"/>
</dbReference>
<sequence length="169" mass="15951">MTGTQGTASTATGRTVARRTVVAAAGAVGLGAALVACGSDDPADSAAKTPAAGGGPDDGANGDSGSGEGGSGGQGEVLAKTADIPEGGGKVFEDKGVVVTQPTAGEFKAFSSVCTHSGCTVGSISNGTINCPCHGSQFDAANGSVKKGPATKPLPATAITVEGDSISLA</sequence>
<comment type="function">
    <text evidence="1">Iron-sulfur subunit of the cytochrome bc1 complex, an essential component of the respiratory electron transport chain required for ATP synthesis. The bc1 complex catalyzes the oxidation of menaquinol and the reduction of cytochrome c in the respiratory chain. The bc1 complex operates through a Q-cycle mechanism that couples electron transfer to generation of the proton gradient that drives ATP synthesis.</text>
</comment>
<dbReference type="InterPro" id="IPR036922">
    <property type="entry name" value="Rieske_2Fe-2S_sf"/>
</dbReference>
<dbReference type="PANTHER" id="PTHR10134">
    <property type="entry name" value="CYTOCHROME B-C1 COMPLEX SUBUNIT RIESKE, MITOCHONDRIAL"/>
    <property type="match status" value="1"/>
</dbReference>
<keyword evidence="13" id="KW-1185">Reference proteome</keyword>
<evidence type="ECO:0000256" key="7">
    <source>
        <dbReference type="ARBA" id="ARBA00023157"/>
    </source>
</evidence>
<evidence type="ECO:0000256" key="4">
    <source>
        <dbReference type="ARBA" id="ARBA00022723"/>
    </source>
</evidence>
<reference evidence="12" key="1">
    <citation type="submission" date="2022-10" db="EMBL/GenBank/DDBJ databases">
        <title>The complete genomes of actinobacterial strains from the NBC collection.</title>
        <authorList>
            <person name="Joergensen T.S."/>
            <person name="Alvarez Arevalo M."/>
            <person name="Sterndorff E.B."/>
            <person name="Faurdal D."/>
            <person name="Vuksanovic O."/>
            <person name="Mourched A.-S."/>
            <person name="Charusanti P."/>
            <person name="Shaw S."/>
            <person name="Blin K."/>
            <person name="Weber T."/>
        </authorList>
    </citation>
    <scope>NUCLEOTIDE SEQUENCE</scope>
    <source>
        <strain evidence="12">NBC_01432</strain>
    </source>
</reference>
<proteinExistence type="predicted"/>
<dbReference type="InterPro" id="IPR006311">
    <property type="entry name" value="TAT_signal"/>
</dbReference>
<feature type="compositionally biased region" description="Gly residues" evidence="10">
    <location>
        <begin position="52"/>
        <end position="75"/>
    </location>
</feature>
<dbReference type="SUPFAM" id="SSF50022">
    <property type="entry name" value="ISP domain"/>
    <property type="match status" value="1"/>
</dbReference>
<comment type="cofactor">
    <cofactor evidence="9">
        <name>[2Fe-2S] cluster</name>
        <dbReference type="ChEBI" id="CHEBI:190135"/>
    </cofactor>
</comment>
<evidence type="ECO:0000313" key="13">
    <source>
        <dbReference type="Proteomes" id="UP001432209"/>
    </source>
</evidence>
<keyword evidence="6" id="KW-0411">Iron-sulfur</keyword>
<dbReference type="InterPro" id="IPR017941">
    <property type="entry name" value="Rieske_2Fe-2S"/>
</dbReference>
<keyword evidence="4" id="KW-0479">Metal-binding</keyword>
<evidence type="ECO:0000256" key="9">
    <source>
        <dbReference type="ARBA" id="ARBA00034078"/>
    </source>
</evidence>
<evidence type="ECO:0000256" key="2">
    <source>
        <dbReference type="ARBA" id="ARBA00015816"/>
    </source>
</evidence>
<protein>
    <recommendedName>
        <fullName evidence="2">Cytochrome bc1 complex Rieske iron-sulfur subunit</fullName>
    </recommendedName>
    <alternativeName>
        <fullName evidence="8">Cytochrome bc1 reductase complex subunit QcrA</fullName>
    </alternativeName>
</protein>
<dbReference type="InterPro" id="IPR014349">
    <property type="entry name" value="Rieske_Fe-S_prot"/>
</dbReference>
<keyword evidence="3" id="KW-0001">2Fe-2S</keyword>
<evidence type="ECO:0000259" key="11">
    <source>
        <dbReference type="PROSITE" id="PS51296"/>
    </source>
</evidence>
<dbReference type="RefSeq" id="WP_329081039.1">
    <property type="nucleotide sequence ID" value="NZ_CP108849.2"/>
</dbReference>
<dbReference type="Pfam" id="PF00355">
    <property type="entry name" value="Rieske"/>
    <property type="match status" value="1"/>
</dbReference>
<evidence type="ECO:0000256" key="5">
    <source>
        <dbReference type="ARBA" id="ARBA00023004"/>
    </source>
</evidence>
<dbReference type="InterPro" id="IPR005805">
    <property type="entry name" value="Rieske_Fe-S_prot_C"/>
</dbReference>
<feature type="region of interest" description="Disordered" evidence="10">
    <location>
        <begin position="40"/>
        <end position="90"/>
    </location>
</feature>
<keyword evidence="5" id="KW-0408">Iron</keyword>
<evidence type="ECO:0000256" key="8">
    <source>
        <dbReference type="ARBA" id="ARBA00029586"/>
    </source>
</evidence>
<dbReference type="PROSITE" id="PS51318">
    <property type="entry name" value="TAT"/>
    <property type="match status" value="1"/>
</dbReference>
<accession>A0ABZ2AG84</accession>
<keyword evidence="7" id="KW-1015">Disulfide bond</keyword>
<evidence type="ECO:0000256" key="10">
    <source>
        <dbReference type="SAM" id="MobiDB-lite"/>
    </source>
</evidence>
<dbReference type="EMBL" id="CP109495">
    <property type="protein sequence ID" value="WUX56423.1"/>
    <property type="molecule type" value="Genomic_DNA"/>
</dbReference>
<evidence type="ECO:0000313" key="12">
    <source>
        <dbReference type="EMBL" id="WUX56423.1"/>
    </source>
</evidence>
<evidence type="ECO:0000256" key="1">
    <source>
        <dbReference type="ARBA" id="ARBA00002494"/>
    </source>
</evidence>
<dbReference type="CDD" id="cd03467">
    <property type="entry name" value="Rieske"/>
    <property type="match status" value="1"/>
</dbReference>
<gene>
    <name evidence="12" type="ORF">OG442_35570</name>
</gene>
<evidence type="ECO:0000256" key="3">
    <source>
        <dbReference type="ARBA" id="ARBA00022714"/>
    </source>
</evidence>
<feature type="domain" description="Rieske" evidence="11">
    <location>
        <begin position="76"/>
        <end position="168"/>
    </location>
</feature>
<evidence type="ECO:0000256" key="6">
    <source>
        <dbReference type="ARBA" id="ARBA00023014"/>
    </source>
</evidence>
<organism evidence="12 13">
    <name type="scientific">Streptomyces niveus</name>
    <name type="common">Streptomyces spheroides</name>
    <dbReference type="NCBI Taxonomy" id="193462"/>
    <lineage>
        <taxon>Bacteria</taxon>
        <taxon>Bacillati</taxon>
        <taxon>Actinomycetota</taxon>
        <taxon>Actinomycetes</taxon>
        <taxon>Kitasatosporales</taxon>
        <taxon>Streptomycetaceae</taxon>
        <taxon>Streptomyces</taxon>
    </lineage>
</organism>
<dbReference type="PRINTS" id="PR00162">
    <property type="entry name" value="RIESKE"/>
</dbReference>
<dbReference type="Proteomes" id="UP001432209">
    <property type="component" value="Chromosome"/>
</dbReference>
<name>A0ABZ2AG84_STRNV</name>